<accession>A0A174HHK9</accession>
<keyword evidence="1" id="KW-0812">Transmembrane</keyword>
<protein>
    <submittedName>
        <fullName evidence="2">Uncharacterized protein</fullName>
    </submittedName>
</protein>
<proteinExistence type="predicted"/>
<gene>
    <name evidence="2" type="ORF">ERS417307_02286</name>
</gene>
<keyword evidence="1" id="KW-1133">Transmembrane helix</keyword>
<evidence type="ECO:0000313" key="2">
    <source>
        <dbReference type="EMBL" id="CUO72469.1"/>
    </source>
</evidence>
<organism evidence="2 3">
    <name type="scientific">Bacteroides uniformis</name>
    <dbReference type="NCBI Taxonomy" id="820"/>
    <lineage>
        <taxon>Bacteria</taxon>
        <taxon>Pseudomonadati</taxon>
        <taxon>Bacteroidota</taxon>
        <taxon>Bacteroidia</taxon>
        <taxon>Bacteroidales</taxon>
        <taxon>Bacteroidaceae</taxon>
        <taxon>Bacteroides</taxon>
    </lineage>
</organism>
<evidence type="ECO:0000313" key="3">
    <source>
        <dbReference type="Proteomes" id="UP000095419"/>
    </source>
</evidence>
<name>A0A174HHK9_BACUN</name>
<reference evidence="2 3" key="1">
    <citation type="submission" date="2015-09" db="EMBL/GenBank/DDBJ databases">
        <authorList>
            <consortium name="Pathogen Informatics"/>
        </authorList>
    </citation>
    <scope>NUCLEOTIDE SEQUENCE [LARGE SCALE GENOMIC DNA]</scope>
    <source>
        <strain evidence="2 3">2789STDY5608791</strain>
    </source>
</reference>
<evidence type="ECO:0000256" key="1">
    <source>
        <dbReference type="SAM" id="Phobius"/>
    </source>
</evidence>
<dbReference type="EMBL" id="CYZF01000006">
    <property type="protein sequence ID" value="CUO72469.1"/>
    <property type="molecule type" value="Genomic_DNA"/>
</dbReference>
<dbReference type="AlphaFoldDB" id="A0A174HHK9"/>
<dbReference type="Proteomes" id="UP000095419">
    <property type="component" value="Unassembled WGS sequence"/>
</dbReference>
<keyword evidence="1" id="KW-0472">Membrane</keyword>
<sequence>MLFYYSVIRFWQAVNGVLAIWKRKKNKKSAVHFPGNSLCLFPAMAIYIQVFFRRPSL</sequence>
<feature type="transmembrane region" description="Helical" evidence="1">
    <location>
        <begin position="30"/>
        <end position="52"/>
    </location>
</feature>